<keyword evidence="2 5" id="KW-0812">Transmembrane</keyword>
<evidence type="ECO:0000313" key="8">
    <source>
        <dbReference type="Proteomes" id="UP000184188"/>
    </source>
</evidence>
<dbReference type="Gene3D" id="1.20.1720.10">
    <property type="entry name" value="Multidrug resistance protein D"/>
    <property type="match status" value="1"/>
</dbReference>
<dbReference type="OrthoDB" id="10021397at2759"/>
<dbReference type="SUPFAM" id="SSF103473">
    <property type="entry name" value="MFS general substrate transporter"/>
    <property type="match status" value="1"/>
</dbReference>
<feature type="transmembrane region" description="Helical" evidence="5">
    <location>
        <begin position="359"/>
        <end position="377"/>
    </location>
</feature>
<evidence type="ECO:0000256" key="3">
    <source>
        <dbReference type="ARBA" id="ARBA00022989"/>
    </source>
</evidence>
<protein>
    <recommendedName>
        <fullName evidence="6">Major facilitator superfamily (MFS) profile domain-containing protein</fullName>
    </recommendedName>
</protein>
<evidence type="ECO:0000256" key="5">
    <source>
        <dbReference type="SAM" id="Phobius"/>
    </source>
</evidence>
<proteinExistence type="predicted"/>
<name>A0A1L9SW61_9EURO</name>
<evidence type="ECO:0000256" key="2">
    <source>
        <dbReference type="ARBA" id="ARBA00022692"/>
    </source>
</evidence>
<dbReference type="InterPro" id="IPR036259">
    <property type="entry name" value="MFS_trans_sf"/>
</dbReference>
<dbReference type="AlphaFoldDB" id="A0A1L9SW61"/>
<evidence type="ECO:0000256" key="4">
    <source>
        <dbReference type="ARBA" id="ARBA00023136"/>
    </source>
</evidence>
<feature type="transmembrane region" description="Helical" evidence="5">
    <location>
        <begin position="195"/>
        <end position="216"/>
    </location>
</feature>
<dbReference type="GeneID" id="34611876"/>
<keyword evidence="8" id="KW-1185">Reference proteome</keyword>
<dbReference type="PANTHER" id="PTHR23501:SF153">
    <property type="entry name" value="AFLATOXIN EFFLUX PUMP, PUTATIVE-RELATED"/>
    <property type="match status" value="1"/>
</dbReference>
<feature type="transmembrane region" description="Helical" evidence="5">
    <location>
        <begin position="464"/>
        <end position="484"/>
    </location>
</feature>
<dbReference type="PANTHER" id="PTHR23501">
    <property type="entry name" value="MAJOR FACILITATOR SUPERFAMILY"/>
    <property type="match status" value="1"/>
</dbReference>
<feature type="transmembrane region" description="Helical" evidence="5">
    <location>
        <begin position="155"/>
        <end position="175"/>
    </location>
</feature>
<dbReference type="InterPro" id="IPR011701">
    <property type="entry name" value="MFS"/>
</dbReference>
<organism evidence="7 8">
    <name type="scientific">Penicilliopsis zonata CBS 506.65</name>
    <dbReference type="NCBI Taxonomy" id="1073090"/>
    <lineage>
        <taxon>Eukaryota</taxon>
        <taxon>Fungi</taxon>
        <taxon>Dikarya</taxon>
        <taxon>Ascomycota</taxon>
        <taxon>Pezizomycotina</taxon>
        <taxon>Eurotiomycetes</taxon>
        <taxon>Eurotiomycetidae</taxon>
        <taxon>Eurotiales</taxon>
        <taxon>Aspergillaceae</taxon>
        <taxon>Penicilliopsis</taxon>
    </lineage>
</organism>
<evidence type="ECO:0000313" key="7">
    <source>
        <dbReference type="EMBL" id="OJJ51442.1"/>
    </source>
</evidence>
<dbReference type="Pfam" id="PF07690">
    <property type="entry name" value="MFS_1"/>
    <property type="match status" value="1"/>
</dbReference>
<feature type="transmembrane region" description="Helical" evidence="5">
    <location>
        <begin position="328"/>
        <end position="347"/>
    </location>
</feature>
<sequence>MEPPEAPAGHVYPTGMKLGLLMTSLYIAMFLVALVGWYGAAYMLTNCALLLVFGKIYIFLNVKTVFLTTVVLFEVASAVCGAAPNSVAFIIGRAIAGLGAAGVQEEILVLIVYAAPLAKQPQYQGFFGAVYGISSIVGPLIGGAFTSNVSWRWCFYINLPFGGVVLLFVFFLLRVPEGVSFRDSPAVWKHKLAQLNLEGVVILLSGVVCLCLALQWGGFTYSWSDGRIIALLTVVIVLLIAFISIQILRPKTATVPPHIFIQRSILARFWVSCTVGVHMTLFVYYLPIWFQTVKGDSAVESGIHLLPMVIAMVVSSILSGIGTVRVGYYTPILIAGTCLVSVGSGLLTMLQVDSTTGQWIGYKIVYGFGLGCCFQAPKMAAQTVLPRREVAIGASLMLFEQTLFGAIFVSVGQNVVDQRLALLLARIAGVGLTPGEIESAGLTGLLDRTPSEDHPAVLEAYNSSLRLCFLAALAFACLSVIGSAGMEWRNKQVREEVKEAGRTRSL</sequence>
<dbReference type="Proteomes" id="UP000184188">
    <property type="component" value="Unassembled WGS sequence"/>
</dbReference>
<feature type="transmembrane region" description="Helical" evidence="5">
    <location>
        <begin position="90"/>
        <end position="114"/>
    </location>
</feature>
<feature type="transmembrane region" description="Helical" evidence="5">
    <location>
        <begin position="126"/>
        <end position="149"/>
    </location>
</feature>
<keyword evidence="4 5" id="KW-0472">Membrane</keyword>
<keyword evidence="3 5" id="KW-1133">Transmembrane helix</keyword>
<feature type="transmembrane region" description="Helical" evidence="5">
    <location>
        <begin position="269"/>
        <end position="290"/>
    </location>
</feature>
<dbReference type="GO" id="GO:0022857">
    <property type="term" value="F:transmembrane transporter activity"/>
    <property type="evidence" value="ECO:0007669"/>
    <property type="project" value="InterPro"/>
</dbReference>
<feature type="transmembrane region" description="Helical" evidence="5">
    <location>
        <begin position="25"/>
        <end position="53"/>
    </location>
</feature>
<dbReference type="PROSITE" id="PS50850">
    <property type="entry name" value="MFS"/>
    <property type="match status" value="1"/>
</dbReference>
<feature type="transmembrane region" description="Helical" evidence="5">
    <location>
        <begin position="228"/>
        <end position="248"/>
    </location>
</feature>
<dbReference type="InterPro" id="IPR020846">
    <property type="entry name" value="MFS_dom"/>
</dbReference>
<dbReference type="VEuPathDB" id="FungiDB:ASPZODRAFT_148720"/>
<evidence type="ECO:0000256" key="1">
    <source>
        <dbReference type="ARBA" id="ARBA00004141"/>
    </source>
</evidence>
<reference evidence="8" key="1">
    <citation type="journal article" date="2017" name="Genome Biol.">
        <title>Comparative genomics reveals high biological diversity and specific adaptations in the industrially and medically important fungal genus Aspergillus.</title>
        <authorList>
            <person name="de Vries R.P."/>
            <person name="Riley R."/>
            <person name="Wiebenga A."/>
            <person name="Aguilar-Osorio G."/>
            <person name="Amillis S."/>
            <person name="Uchima C.A."/>
            <person name="Anderluh G."/>
            <person name="Asadollahi M."/>
            <person name="Askin M."/>
            <person name="Barry K."/>
            <person name="Battaglia E."/>
            <person name="Bayram O."/>
            <person name="Benocci T."/>
            <person name="Braus-Stromeyer S.A."/>
            <person name="Caldana C."/>
            <person name="Canovas D."/>
            <person name="Cerqueira G.C."/>
            <person name="Chen F."/>
            <person name="Chen W."/>
            <person name="Choi C."/>
            <person name="Clum A."/>
            <person name="Dos Santos R.A."/>
            <person name="Damasio A.R."/>
            <person name="Diallinas G."/>
            <person name="Emri T."/>
            <person name="Fekete E."/>
            <person name="Flipphi M."/>
            <person name="Freyberg S."/>
            <person name="Gallo A."/>
            <person name="Gournas C."/>
            <person name="Habgood R."/>
            <person name="Hainaut M."/>
            <person name="Harispe M.L."/>
            <person name="Henrissat B."/>
            <person name="Hilden K.S."/>
            <person name="Hope R."/>
            <person name="Hossain A."/>
            <person name="Karabika E."/>
            <person name="Karaffa L."/>
            <person name="Karanyi Z."/>
            <person name="Krasevec N."/>
            <person name="Kuo A."/>
            <person name="Kusch H."/>
            <person name="LaButti K."/>
            <person name="Lagendijk E.L."/>
            <person name="Lapidus A."/>
            <person name="Levasseur A."/>
            <person name="Lindquist E."/>
            <person name="Lipzen A."/>
            <person name="Logrieco A.F."/>
            <person name="MacCabe A."/>
            <person name="Maekelae M.R."/>
            <person name="Malavazi I."/>
            <person name="Melin P."/>
            <person name="Meyer V."/>
            <person name="Mielnichuk N."/>
            <person name="Miskei M."/>
            <person name="Molnar A.P."/>
            <person name="Mule G."/>
            <person name="Ngan C.Y."/>
            <person name="Orejas M."/>
            <person name="Orosz E."/>
            <person name="Ouedraogo J.P."/>
            <person name="Overkamp K.M."/>
            <person name="Park H.-S."/>
            <person name="Perrone G."/>
            <person name="Piumi F."/>
            <person name="Punt P.J."/>
            <person name="Ram A.F."/>
            <person name="Ramon A."/>
            <person name="Rauscher S."/>
            <person name="Record E."/>
            <person name="Riano-Pachon D.M."/>
            <person name="Robert V."/>
            <person name="Roehrig J."/>
            <person name="Ruller R."/>
            <person name="Salamov A."/>
            <person name="Salih N.S."/>
            <person name="Samson R.A."/>
            <person name="Sandor E."/>
            <person name="Sanguinetti M."/>
            <person name="Schuetze T."/>
            <person name="Sepcic K."/>
            <person name="Shelest E."/>
            <person name="Sherlock G."/>
            <person name="Sophianopoulou V."/>
            <person name="Squina F.M."/>
            <person name="Sun H."/>
            <person name="Susca A."/>
            <person name="Todd R.B."/>
            <person name="Tsang A."/>
            <person name="Unkles S.E."/>
            <person name="van de Wiele N."/>
            <person name="van Rossen-Uffink D."/>
            <person name="Oliveira J.V."/>
            <person name="Vesth T.C."/>
            <person name="Visser J."/>
            <person name="Yu J.-H."/>
            <person name="Zhou M."/>
            <person name="Andersen M.R."/>
            <person name="Archer D.B."/>
            <person name="Baker S.E."/>
            <person name="Benoit I."/>
            <person name="Brakhage A.A."/>
            <person name="Braus G.H."/>
            <person name="Fischer R."/>
            <person name="Frisvad J.C."/>
            <person name="Goldman G.H."/>
            <person name="Houbraken J."/>
            <person name="Oakley B."/>
            <person name="Pocsi I."/>
            <person name="Scazzocchio C."/>
            <person name="Seiboth B."/>
            <person name="vanKuyk P.A."/>
            <person name="Wortman J."/>
            <person name="Dyer P.S."/>
            <person name="Grigoriev I.V."/>
        </authorList>
    </citation>
    <scope>NUCLEOTIDE SEQUENCE [LARGE SCALE GENOMIC DNA]</scope>
    <source>
        <strain evidence="8">CBS 506.65</strain>
    </source>
</reference>
<feature type="domain" description="Major facilitator superfamily (MFS) profile" evidence="6">
    <location>
        <begin position="1"/>
        <end position="491"/>
    </location>
</feature>
<feature type="transmembrane region" description="Helical" evidence="5">
    <location>
        <begin position="302"/>
        <end position="321"/>
    </location>
</feature>
<comment type="subcellular location">
    <subcellularLocation>
        <location evidence="1">Membrane</location>
        <topology evidence="1">Multi-pass membrane protein</topology>
    </subcellularLocation>
</comment>
<accession>A0A1L9SW61</accession>
<dbReference type="CDD" id="cd17502">
    <property type="entry name" value="MFS_Azr1_MDR_like"/>
    <property type="match status" value="1"/>
</dbReference>
<gene>
    <name evidence="7" type="ORF">ASPZODRAFT_148720</name>
</gene>
<dbReference type="RefSeq" id="XP_022585952.1">
    <property type="nucleotide sequence ID" value="XM_022725411.1"/>
</dbReference>
<dbReference type="Gene3D" id="1.20.1250.20">
    <property type="entry name" value="MFS general substrate transporter like domains"/>
    <property type="match status" value="1"/>
</dbReference>
<feature type="transmembrane region" description="Helical" evidence="5">
    <location>
        <begin position="389"/>
        <end position="411"/>
    </location>
</feature>
<dbReference type="GO" id="GO:0005886">
    <property type="term" value="C:plasma membrane"/>
    <property type="evidence" value="ECO:0007669"/>
    <property type="project" value="TreeGrafter"/>
</dbReference>
<evidence type="ECO:0000259" key="6">
    <source>
        <dbReference type="PROSITE" id="PS50850"/>
    </source>
</evidence>
<dbReference type="FunFam" id="1.20.1250.20:FF:000196">
    <property type="entry name" value="MFS toxin efflux pump (AflT)"/>
    <property type="match status" value="1"/>
</dbReference>
<dbReference type="EMBL" id="KV878336">
    <property type="protein sequence ID" value="OJJ51442.1"/>
    <property type="molecule type" value="Genomic_DNA"/>
</dbReference>